<dbReference type="InterPro" id="IPR023214">
    <property type="entry name" value="HAD_sf"/>
</dbReference>
<dbReference type="SUPFAM" id="SSF56784">
    <property type="entry name" value="HAD-like"/>
    <property type="match status" value="1"/>
</dbReference>
<dbReference type="Proteomes" id="UP001549106">
    <property type="component" value="Unassembled WGS sequence"/>
</dbReference>
<dbReference type="PANTHER" id="PTHR10000:SF25">
    <property type="entry name" value="PHOSPHATASE YKRA-RELATED"/>
    <property type="match status" value="1"/>
</dbReference>
<dbReference type="Pfam" id="PF08282">
    <property type="entry name" value="Hydrolase_3"/>
    <property type="match status" value="1"/>
</dbReference>
<evidence type="ECO:0000313" key="1">
    <source>
        <dbReference type="EMBL" id="MET3751718.1"/>
    </source>
</evidence>
<reference evidence="1 2" key="1">
    <citation type="submission" date="2024-06" db="EMBL/GenBank/DDBJ databases">
        <title>Genomic Encyclopedia of Type Strains, Phase IV (KMG-IV): sequencing the most valuable type-strain genomes for metagenomic binning, comparative biology and taxonomic classification.</title>
        <authorList>
            <person name="Goeker M."/>
        </authorList>
    </citation>
    <scope>NUCLEOTIDE SEQUENCE [LARGE SCALE GENOMIC DNA]</scope>
    <source>
        <strain evidence="1 2">DSM 29492</strain>
    </source>
</reference>
<dbReference type="EMBL" id="JBEPMJ010000026">
    <property type="protein sequence ID" value="MET3751718.1"/>
    <property type="molecule type" value="Genomic_DNA"/>
</dbReference>
<organism evidence="1 2">
    <name type="scientific">Blautia caecimuris</name>
    <dbReference type="NCBI Taxonomy" id="1796615"/>
    <lineage>
        <taxon>Bacteria</taxon>
        <taxon>Bacillati</taxon>
        <taxon>Bacillota</taxon>
        <taxon>Clostridia</taxon>
        <taxon>Lachnospirales</taxon>
        <taxon>Lachnospiraceae</taxon>
        <taxon>Blautia</taxon>
    </lineage>
</organism>
<dbReference type="Gene3D" id="3.40.50.1000">
    <property type="entry name" value="HAD superfamily/HAD-like"/>
    <property type="match status" value="1"/>
</dbReference>
<dbReference type="NCBIfam" id="TIGR01484">
    <property type="entry name" value="HAD-SF-IIB"/>
    <property type="match status" value="1"/>
</dbReference>
<name>A0ABV2M5G8_9FIRM</name>
<protein>
    <submittedName>
        <fullName evidence="1">Cof subfamily protein (Haloacid dehalogenase superfamily)</fullName>
    </submittedName>
</protein>
<comment type="caution">
    <text evidence="1">The sequence shown here is derived from an EMBL/GenBank/DDBJ whole genome shotgun (WGS) entry which is preliminary data.</text>
</comment>
<dbReference type="SFLD" id="SFLDS00003">
    <property type="entry name" value="Haloacid_Dehalogenase"/>
    <property type="match status" value="1"/>
</dbReference>
<dbReference type="RefSeq" id="WP_173752963.1">
    <property type="nucleotide sequence ID" value="NZ_BAABXN010000001.1"/>
</dbReference>
<dbReference type="Gene3D" id="3.30.1240.10">
    <property type="match status" value="1"/>
</dbReference>
<sequence length="275" mass="30741">MSKKVIFLDIDGTLAEPGHSEPPASAIEAVRKAQAAGNLVFLCSGRNYGMLSSFLEYGFDGVVASAGGYILCGENVIYDCPMTDAQRIKTMDTLTESGLCWIAECRDEAYASDSFKAFVEKDVDEQVSSEFLRWREFVKKTFSIRSIEEYRNQPVYKFVATSPSMKRLDAPRKALEEEFLFCIQDVSHGVVNLELINRKFNKGTAVRKVCEYLQIPVSDSVGFGDSMNDKEMLETAGLSICMENGSEAVKRIADEVCPKVTEDGIWKAFQKHHLM</sequence>
<dbReference type="PANTHER" id="PTHR10000">
    <property type="entry name" value="PHOSPHOSERINE PHOSPHATASE"/>
    <property type="match status" value="1"/>
</dbReference>
<dbReference type="PROSITE" id="PS01229">
    <property type="entry name" value="COF_2"/>
    <property type="match status" value="1"/>
</dbReference>
<accession>A0ABV2M5G8</accession>
<keyword evidence="2" id="KW-1185">Reference proteome</keyword>
<dbReference type="InterPro" id="IPR000150">
    <property type="entry name" value="Cof"/>
</dbReference>
<evidence type="ECO:0000313" key="2">
    <source>
        <dbReference type="Proteomes" id="UP001549106"/>
    </source>
</evidence>
<dbReference type="NCBIfam" id="TIGR00099">
    <property type="entry name" value="Cof-subfamily"/>
    <property type="match status" value="1"/>
</dbReference>
<dbReference type="SFLD" id="SFLDG01140">
    <property type="entry name" value="C2.B:_Phosphomannomutase_and_P"/>
    <property type="match status" value="1"/>
</dbReference>
<gene>
    <name evidence="1" type="ORF">ABID24_002979</name>
</gene>
<proteinExistence type="predicted"/>
<dbReference type="InterPro" id="IPR036412">
    <property type="entry name" value="HAD-like_sf"/>
</dbReference>
<dbReference type="InterPro" id="IPR006379">
    <property type="entry name" value="HAD-SF_hydro_IIB"/>
</dbReference>